<evidence type="ECO:0000256" key="7">
    <source>
        <dbReference type="ARBA" id="ARBA00048224"/>
    </source>
</evidence>
<dbReference type="InterPro" id="IPR006093">
    <property type="entry name" value="Oxy_OxRdtase_FAD_BS"/>
</dbReference>
<dbReference type="Gene3D" id="3.30.43.10">
    <property type="entry name" value="Uridine Diphospho-n-acetylenolpyruvylglucosamine Reductase, domain 2"/>
    <property type="match status" value="1"/>
</dbReference>
<dbReference type="InterPro" id="IPR016170">
    <property type="entry name" value="Cytok_DH_C_sf"/>
</dbReference>
<feature type="chain" id="PRO_5038801070" description="cytokinin dehydrogenase" evidence="8">
    <location>
        <begin position="24"/>
        <end position="518"/>
    </location>
</feature>
<evidence type="ECO:0000256" key="4">
    <source>
        <dbReference type="ARBA" id="ARBA00022630"/>
    </source>
</evidence>
<dbReference type="EMBL" id="JAMSHJ010000004">
    <property type="protein sequence ID" value="KAI5415186.1"/>
    <property type="molecule type" value="Genomic_DNA"/>
</dbReference>
<comment type="similarity">
    <text evidence="2">Belongs to the oxygen-dependent FAD-linked oxidoreductase family.</text>
</comment>
<evidence type="ECO:0000256" key="1">
    <source>
        <dbReference type="ARBA" id="ARBA00001974"/>
    </source>
</evidence>
<accession>A0A9D4XAL7</accession>
<dbReference type="InterPro" id="IPR016164">
    <property type="entry name" value="FAD-linked_Oxase-like_C"/>
</dbReference>
<proteinExistence type="inferred from homology"/>
<dbReference type="Gene3D" id="3.40.462.10">
    <property type="entry name" value="FAD-linked oxidases, C-terminal domain"/>
    <property type="match status" value="1"/>
</dbReference>
<dbReference type="InterPro" id="IPR015345">
    <property type="entry name" value="Cytokinin_DH_FAD/cytokin-bd"/>
</dbReference>
<keyword evidence="5" id="KW-0274">FAD</keyword>
<evidence type="ECO:0000313" key="10">
    <source>
        <dbReference type="EMBL" id="KAI5415186.1"/>
    </source>
</evidence>
<dbReference type="SUPFAM" id="SSF55103">
    <property type="entry name" value="FAD-linked oxidases, C-terminal domain"/>
    <property type="match status" value="1"/>
</dbReference>
<dbReference type="GO" id="GO:0009690">
    <property type="term" value="P:cytokinin metabolic process"/>
    <property type="evidence" value="ECO:0007669"/>
    <property type="project" value="InterPro"/>
</dbReference>
<reference evidence="10 11" key="1">
    <citation type="journal article" date="2022" name="Nat. Genet.">
        <title>Improved pea reference genome and pan-genome highlight genomic features and evolutionary characteristics.</title>
        <authorList>
            <person name="Yang T."/>
            <person name="Liu R."/>
            <person name="Luo Y."/>
            <person name="Hu S."/>
            <person name="Wang D."/>
            <person name="Wang C."/>
            <person name="Pandey M.K."/>
            <person name="Ge S."/>
            <person name="Xu Q."/>
            <person name="Li N."/>
            <person name="Li G."/>
            <person name="Huang Y."/>
            <person name="Saxena R.K."/>
            <person name="Ji Y."/>
            <person name="Li M."/>
            <person name="Yan X."/>
            <person name="He Y."/>
            <person name="Liu Y."/>
            <person name="Wang X."/>
            <person name="Xiang C."/>
            <person name="Varshney R.K."/>
            <person name="Ding H."/>
            <person name="Gao S."/>
            <person name="Zong X."/>
        </authorList>
    </citation>
    <scope>NUCLEOTIDE SEQUENCE [LARGE SCALE GENOMIC DNA]</scope>
    <source>
        <strain evidence="10 11">cv. Zhongwan 6</strain>
    </source>
</reference>
<dbReference type="GO" id="GO:0071949">
    <property type="term" value="F:FAD binding"/>
    <property type="evidence" value="ECO:0007669"/>
    <property type="project" value="InterPro"/>
</dbReference>
<dbReference type="InterPro" id="IPR016167">
    <property type="entry name" value="FAD-bd_PCMH_sub1"/>
</dbReference>
<comment type="caution">
    <text evidence="10">The sequence shown here is derived from an EMBL/GenBank/DDBJ whole genome shotgun (WGS) entry which is preliminary data.</text>
</comment>
<name>A0A9D4XAL7_PEA</name>
<dbReference type="InterPro" id="IPR016169">
    <property type="entry name" value="FAD-bd_PCMH_sub2"/>
</dbReference>
<dbReference type="GO" id="GO:0019139">
    <property type="term" value="F:cytokinin dehydrogenase activity"/>
    <property type="evidence" value="ECO:0007669"/>
    <property type="project" value="UniProtKB-EC"/>
</dbReference>
<dbReference type="SUPFAM" id="SSF56176">
    <property type="entry name" value="FAD-binding/transporter-associated domain-like"/>
    <property type="match status" value="1"/>
</dbReference>
<dbReference type="InterPro" id="IPR016166">
    <property type="entry name" value="FAD-bd_PCMH"/>
</dbReference>
<feature type="domain" description="FAD-binding PCMH-type" evidence="9">
    <location>
        <begin position="59"/>
        <end position="238"/>
    </location>
</feature>
<evidence type="ECO:0000256" key="3">
    <source>
        <dbReference type="ARBA" id="ARBA00011928"/>
    </source>
</evidence>
<dbReference type="PROSITE" id="PS51387">
    <property type="entry name" value="FAD_PCMH"/>
    <property type="match status" value="1"/>
</dbReference>
<organism evidence="10 11">
    <name type="scientific">Pisum sativum</name>
    <name type="common">Garden pea</name>
    <name type="synonym">Lathyrus oleraceus</name>
    <dbReference type="NCBI Taxonomy" id="3888"/>
    <lineage>
        <taxon>Eukaryota</taxon>
        <taxon>Viridiplantae</taxon>
        <taxon>Streptophyta</taxon>
        <taxon>Embryophyta</taxon>
        <taxon>Tracheophyta</taxon>
        <taxon>Spermatophyta</taxon>
        <taxon>Magnoliopsida</taxon>
        <taxon>eudicotyledons</taxon>
        <taxon>Gunneridae</taxon>
        <taxon>Pentapetalae</taxon>
        <taxon>rosids</taxon>
        <taxon>fabids</taxon>
        <taxon>Fabales</taxon>
        <taxon>Fabaceae</taxon>
        <taxon>Papilionoideae</taxon>
        <taxon>50 kb inversion clade</taxon>
        <taxon>NPAAA clade</taxon>
        <taxon>Hologalegina</taxon>
        <taxon>IRL clade</taxon>
        <taxon>Fabeae</taxon>
        <taxon>Lathyrus</taxon>
    </lineage>
</organism>
<dbReference type="PROSITE" id="PS00862">
    <property type="entry name" value="OX2_COVAL_FAD"/>
    <property type="match status" value="1"/>
</dbReference>
<keyword evidence="4" id="KW-0285">Flavoprotein</keyword>
<dbReference type="Proteomes" id="UP001058974">
    <property type="component" value="Chromosome 4"/>
</dbReference>
<evidence type="ECO:0000259" key="9">
    <source>
        <dbReference type="PROSITE" id="PS51387"/>
    </source>
</evidence>
<sequence length="518" mass="58770">MTSYFILSKTFIILLCLFHTIDSQSQPWSPLDAPKELLQMLIRDPFTLSLASTDFGHIIHKTPFAVFAPSSIQDISKLIKFSNSLPIPFTIAALGRGHSVNGQSMTNDGVVVNMTELNNNNNNNNNRIVVYDDYVDVGGEQIWIDVLHASLEKGLTPLSWTDYLYLSVGGTLSNAGISGQTFRYGPQISNVHELDVVTGKGDLVTCSTKKNSKLFYAALGGLGQFGIITRARIALGPAPQRVKWLHLLYNNFSTFSEDQEHLISLDGINKSNAPNYVEGMLLLNQPPLDLSFYPKIDRPRITSLVTQYGIIYLIELVKYYNDNSQDHIDQEIETLVEGLNFVPTFIFEKDVLYEEFLNRVHSDEVTLRKQGIWDIPHPWLNMFVPKSRIADFDEGVFKGIILKQNITAGLAIVYPTNKSKWDDNMSAVTPNEEIFYVVSLLRTTGFDKLEEFQIQNQQILQFCKDVGIGMKQYLPQMKTHEEWVEQFGHKWKVFEKRKAQFDPNNILSPGQGIFNKIE</sequence>
<keyword evidence="8" id="KW-0732">Signal</keyword>
<evidence type="ECO:0000256" key="8">
    <source>
        <dbReference type="SAM" id="SignalP"/>
    </source>
</evidence>
<protein>
    <recommendedName>
        <fullName evidence="3">cytokinin dehydrogenase</fullName>
        <ecNumber evidence="3">1.5.99.12</ecNumber>
    </recommendedName>
</protein>
<dbReference type="Pfam" id="PF01565">
    <property type="entry name" value="FAD_binding_4"/>
    <property type="match status" value="1"/>
</dbReference>
<evidence type="ECO:0000256" key="6">
    <source>
        <dbReference type="ARBA" id="ARBA00023002"/>
    </source>
</evidence>
<dbReference type="AlphaFoldDB" id="A0A9D4XAL7"/>
<dbReference type="EC" id="1.5.99.12" evidence="3"/>
<gene>
    <name evidence="10" type="ORF">KIW84_040584</name>
</gene>
<dbReference type="Gene3D" id="3.30.465.10">
    <property type="match status" value="1"/>
</dbReference>
<dbReference type="InterPro" id="IPR006094">
    <property type="entry name" value="Oxid_FAD_bind_N"/>
</dbReference>
<keyword evidence="11" id="KW-1185">Reference proteome</keyword>
<dbReference type="Gramene" id="Psat04G0058400-T1">
    <property type="protein sequence ID" value="KAI5415186.1"/>
    <property type="gene ID" value="KIW84_040584"/>
</dbReference>
<dbReference type="PANTHER" id="PTHR13878">
    <property type="entry name" value="GULONOLACTONE OXIDASE"/>
    <property type="match status" value="1"/>
</dbReference>
<comment type="cofactor">
    <cofactor evidence="1">
        <name>FAD</name>
        <dbReference type="ChEBI" id="CHEBI:57692"/>
    </cofactor>
</comment>
<comment type="catalytic activity">
    <reaction evidence="7">
        <text>N(6)-dimethylallyladenine + A + H2O = 3-methyl-2-butenal + adenine + AH2</text>
        <dbReference type="Rhea" id="RHEA:13625"/>
        <dbReference type="ChEBI" id="CHEBI:13193"/>
        <dbReference type="ChEBI" id="CHEBI:15377"/>
        <dbReference type="ChEBI" id="CHEBI:15825"/>
        <dbReference type="ChEBI" id="CHEBI:16708"/>
        <dbReference type="ChEBI" id="CHEBI:17499"/>
        <dbReference type="ChEBI" id="CHEBI:17660"/>
        <dbReference type="EC" id="1.5.99.12"/>
    </reaction>
</comment>
<evidence type="ECO:0000313" key="11">
    <source>
        <dbReference type="Proteomes" id="UP001058974"/>
    </source>
</evidence>
<dbReference type="Pfam" id="PF09265">
    <property type="entry name" value="Cytokin-bind"/>
    <property type="match status" value="1"/>
</dbReference>
<dbReference type="PANTHER" id="PTHR13878:SF115">
    <property type="entry name" value="CYTOKININ DEHYDROGENASE"/>
    <property type="match status" value="1"/>
</dbReference>
<evidence type="ECO:0000256" key="5">
    <source>
        <dbReference type="ARBA" id="ARBA00022827"/>
    </source>
</evidence>
<keyword evidence="6" id="KW-0560">Oxidoreductase</keyword>
<dbReference type="InterPro" id="IPR036318">
    <property type="entry name" value="FAD-bd_PCMH-like_sf"/>
</dbReference>
<feature type="signal peptide" evidence="8">
    <location>
        <begin position="1"/>
        <end position="23"/>
    </location>
</feature>
<evidence type="ECO:0000256" key="2">
    <source>
        <dbReference type="ARBA" id="ARBA00005466"/>
    </source>
</evidence>
<dbReference type="InterPro" id="IPR050432">
    <property type="entry name" value="FAD-linked_Oxidoreductases_BP"/>
</dbReference>